<evidence type="ECO:0000259" key="3">
    <source>
        <dbReference type="Pfam" id="PF14361"/>
    </source>
</evidence>
<evidence type="ECO:0000259" key="4">
    <source>
        <dbReference type="Pfam" id="PF17853"/>
    </source>
</evidence>
<dbReference type="InterPro" id="IPR041522">
    <property type="entry name" value="CdaR_GGDEF"/>
</dbReference>
<dbReference type="InterPro" id="IPR051448">
    <property type="entry name" value="CdaR-like_regulators"/>
</dbReference>
<evidence type="ECO:0000313" key="6">
    <source>
        <dbReference type="Proteomes" id="UP000602395"/>
    </source>
</evidence>
<dbReference type="Pfam" id="PF14361">
    <property type="entry name" value="RsbRD_N"/>
    <property type="match status" value="1"/>
</dbReference>
<evidence type="ECO:0000313" key="5">
    <source>
        <dbReference type="EMBL" id="MBD1320960.1"/>
    </source>
</evidence>
<feature type="domain" description="CdaR GGDEF-like" evidence="4">
    <location>
        <begin position="176"/>
        <end position="287"/>
    </location>
</feature>
<dbReference type="Pfam" id="PF13556">
    <property type="entry name" value="HTH_30"/>
    <property type="match status" value="1"/>
</dbReference>
<reference evidence="5 6" key="1">
    <citation type="submission" date="2020-09" db="EMBL/GenBank/DDBJ databases">
        <title>Novel species in genus Gordonia.</title>
        <authorList>
            <person name="Zhang G."/>
        </authorList>
    </citation>
    <scope>NUCLEOTIDE SEQUENCE [LARGE SCALE GENOMIC DNA]</scope>
    <source>
        <strain evidence="5 6">ON-33</strain>
    </source>
</reference>
<evidence type="ECO:0000256" key="1">
    <source>
        <dbReference type="ARBA" id="ARBA00006754"/>
    </source>
</evidence>
<dbReference type="PANTHER" id="PTHR33744:SF1">
    <property type="entry name" value="DNA-BINDING TRANSCRIPTIONAL ACTIVATOR ADER"/>
    <property type="match status" value="1"/>
</dbReference>
<dbReference type="InterPro" id="IPR025751">
    <property type="entry name" value="RsbRD_N_dom"/>
</dbReference>
<accession>A0ABR7WDW4</accession>
<evidence type="ECO:0000259" key="2">
    <source>
        <dbReference type="Pfam" id="PF13556"/>
    </source>
</evidence>
<dbReference type="RefSeq" id="WP_190267624.1">
    <property type="nucleotide sequence ID" value="NZ_BAABAD010000005.1"/>
</dbReference>
<dbReference type="InterPro" id="IPR025736">
    <property type="entry name" value="PucR_C-HTH_dom"/>
</dbReference>
<feature type="domain" description="RsbT co-antagonist protein RsbRD N-terminal" evidence="3">
    <location>
        <begin position="29"/>
        <end position="166"/>
    </location>
</feature>
<organism evidence="5 6">
    <name type="scientific">Gordonia hankookensis</name>
    <dbReference type="NCBI Taxonomy" id="589403"/>
    <lineage>
        <taxon>Bacteria</taxon>
        <taxon>Bacillati</taxon>
        <taxon>Actinomycetota</taxon>
        <taxon>Actinomycetes</taxon>
        <taxon>Mycobacteriales</taxon>
        <taxon>Gordoniaceae</taxon>
        <taxon>Gordonia</taxon>
    </lineage>
</organism>
<dbReference type="InterPro" id="IPR042070">
    <property type="entry name" value="PucR_C-HTH_sf"/>
</dbReference>
<dbReference type="EMBL" id="JACWMS010000003">
    <property type="protein sequence ID" value="MBD1320960.1"/>
    <property type="molecule type" value="Genomic_DNA"/>
</dbReference>
<comment type="similarity">
    <text evidence="1">Belongs to the CdaR family.</text>
</comment>
<dbReference type="Gene3D" id="1.10.10.2840">
    <property type="entry name" value="PucR C-terminal helix-turn-helix domain"/>
    <property type="match status" value="1"/>
</dbReference>
<proteinExistence type="inferred from homology"/>
<feature type="domain" description="PucR C-terminal helix-turn-helix" evidence="2">
    <location>
        <begin position="335"/>
        <end position="392"/>
    </location>
</feature>
<dbReference type="PANTHER" id="PTHR33744">
    <property type="entry name" value="CARBOHYDRATE DIACID REGULATOR"/>
    <property type="match status" value="1"/>
</dbReference>
<sequence>MTTVRKDPAADPDEELRLIATMLRDRLEGLSAAVALAIRHDVDYYASTDAVSLDDITTTVRANFELVVYGLTGDERFDTSQAQETGRSRAAVGVPLPALMHAYRIGFQMVWAEFKSIAQERTELSRSTLLDATARMWQAQDAFIMAMAAAHRERTTAKILDDASERAALTQHLLEGRVSSEQSLWEIADILRLPHRGPFLAVAAAAATVGRAPLAGIENKLRGIDLSSAWRLLPDQQIGIVYAPSLSARDQVIGLLTRTAVGRVGVSAPFAELADTSRALRYARVAMSGKGEGVSVFDDSVLGVAAVTAPEVTADLAAVVLGRLYQLAAEDRDPLFETFRMWSAVGGNVTDTAERLFVHRNTVRHRLRRIEELTGRSTTAPRDVAELCLAFEVDEHFPVAGRQPLS</sequence>
<dbReference type="Proteomes" id="UP000602395">
    <property type="component" value="Unassembled WGS sequence"/>
</dbReference>
<gene>
    <name evidence="5" type="ORF">IDF66_15345</name>
</gene>
<keyword evidence="6" id="KW-1185">Reference proteome</keyword>
<protein>
    <submittedName>
        <fullName evidence="5">Helix-turn-helix domain-containing protein</fullName>
    </submittedName>
</protein>
<comment type="caution">
    <text evidence="5">The sequence shown here is derived from an EMBL/GenBank/DDBJ whole genome shotgun (WGS) entry which is preliminary data.</text>
</comment>
<dbReference type="Pfam" id="PF17853">
    <property type="entry name" value="GGDEF_2"/>
    <property type="match status" value="1"/>
</dbReference>
<name>A0ABR7WDW4_9ACTN</name>